<protein>
    <submittedName>
        <fullName evidence="1">Uncharacterized protein</fullName>
    </submittedName>
</protein>
<name>A0ACB8QBG9_9AGAM</name>
<accession>A0ACB8QBG9</accession>
<evidence type="ECO:0000313" key="2">
    <source>
        <dbReference type="Proteomes" id="UP000814128"/>
    </source>
</evidence>
<organism evidence="1 2">
    <name type="scientific">Vararia minispora EC-137</name>
    <dbReference type="NCBI Taxonomy" id="1314806"/>
    <lineage>
        <taxon>Eukaryota</taxon>
        <taxon>Fungi</taxon>
        <taxon>Dikarya</taxon>
        <taxon>Basidiomycota</taxon>
        <taxon>Agaricomycotina</taxon>
        <taxon>Agaricomycetes</taxon>
        <taxon>Russulales</taxon>
        <taxon>Lachnocladiaceae</taxon>
        <taxon>Vararia</taxon>
    </lineage>
</organism>
<dbReference type="Proteomes" id="UP000814128">
    <property type="component" value="Unassembled WGS sequence"/>
</dbReference>
<proteinExistence type="predicted"/>
<evidence type="ECO:0000313" key="1">
    <source>
        <dbReference type="EMBL" id="KAI0029033.1"/>
    </source>
</evidence>
<reference evidence="1" key="2">
    <citation type="journal article" date="2022" name="New Phytol.">
        <title>Evolutionary transition to the ectomycorrhizal habit in the genomes of a hyperdiverse lineage of mushroom-forming fungi.</title>
        <authorList>
            <person name="Looney B."/>
            <person name="Miyauchi S."/>
            <person name="Morin E."/>
            <person name="Drula E."/>
            <person name="Courty P.E."/>
            <person name="Kohler A."/>
            <person name="Kuo A."/>
            <person name="LaButti K."/>
            <person name="Pangilinan J."/>
            <person name="Lipzen A."/>
            <person name="Riley R."/>
            <person name="Andreopoulos W."/>
            <person name="He G."/>
            <person name="Johnson J."/>
            <person name="Nolan M."/>
            <person name="Tritt A."/>
            <person name="Barry K.W."/>
            <person name="Grigoriev I.V."/>
            <person name="Nagy L.G."/>
            <person name="Hibbett D."/>
            <person name="Henrissat B."/>
            <person name="Matheny P.B."/>
            <person name="Labbe J."/>
            <person name="Martin F.M."/>
        </authorList>
    </citation>
    <scope>NUCLEOTIDE SEQUENCE</scope>
    <source>
        <strain evidence="1">EC-137</strain>
    </source>
</reference>
<comment type="caution">
    <text evidence="1">The sequence shown here is derived from an EMBL/GenBank/DDBJ whole genome shotgun (WGS) entry which is preliminary data.</text>
</comment>
<sequence>MTATDPTQAQTAIPGDFIVVPSPAPSTDTVDSPLAAGTGSAQSTSTEVKENQASTIVPPTVAENEQADSVIARASQVLHVSSGTAMLTSRASALISIPALRARTAAHLAASAQRPFDVHLGAVSINALLARPDSAEHGLACNLLGLSAALTQSAVAARDEAIAPLAADLVRDPIVRAALGDDTQLDRIAVLLASHLYAHGLADRTAEIYVARVVADAREPYHQSTCFSPETPSRGIHRSVARGLVRGRAGHLGDAEPSPSPPTTSSEFLRLAPDLLWLQIYSVWTAVKREKPDSGNGSSMRGMRLEGSTIT</sequence>
<keyword evidence="2" id="KW-1185">Reference proteome</keyword>
<dbReference type="EMBL" id="MU273703">
    <property type="protein sequence ID" value="KAI0029033.1"/>
    <property type="molecule type" value="Genomic_DNA"/>
</dbReference>
<gene>
    <name evidence="1" type="ORF">K488DRAFT_89126</name>
</gene>
<reference evidence="1" key="1">
    <citation type="submission" date="2021-02" db="EMBL/GenBank/DDBJ databases">
        <authorList>
            <consortium name="DOE Joint Genome Institute"/>
            <person name="Ahrendt S."/>
            <person name="Looney B.P."/>
            <person name="Miyauchi S."/>
            <person name="Morin E."/>
            <person name="Drula E."/>
            <person name="Courty P.E."/>
            <person name="Chicoki N."/>
            <person name="Fauchery L."/>
            <person name="Kohler A."/>
            <person name="Kuo A."/>
            <person name="Labutti K."/>
            <person name="Pangilinan J."/>
            <person name="Lipzen A."/>
            <person name="Riley R."/>
            <person name="Andreopoulos W."/>
            <person name="He G."/>
            <person name="Johnson J."/>
            <person name="Barry K.W."/>
            <person name="Grigoriev I.V."/>
            <person name="Nagy L."/>
            <person name="Hibbett D."/>
            <person name="Henrissat B."/>
            <person name="Matheny P.B."/>
            <person name="Labbe J."/>
            <person name="Martin F."/>
        </authorList>
    </citation>
    <scope>NUCLEOTIDE SEQUENCE</scope>
    <source>
        <strain evidence="1">EC-137</strain>
    </source>
</reference>